<name>A0ABW6AC05_9BACT</name>
<keyword evidence="2" id="KW-1185">Reference proteome</keyword>
<proteinExistence type="predicted"/>
<reference evidence="2" key="1">
    <citation type="journal article" date="2019" name="Int. J. Syst. Evol. Microbiol.">
        <title>The Global Catalogue of Microorganisms (GCM) 10K type strain sequencing project: providing services to taxonomists for standard genome sequencing and annotation.</title>
        <authorList>
            <consortium name="The Broad Institute Genomics Platform"/>
            <consortium name="The Broad Institute Genome Sequencing Center for Infectious Disease"/>
            <person name="Wu L."/>
            <person name="Ma J."/>
        </authorList>
    </citation>
    <scope>NUCLEOTIDE SEQUENCE [LARGE SCALE GENOMIC DNA]</scope>
    <source>
        <strain evidence="2">KCTC 52490</strain>
    </source>
</reference>
<accession>A0ABW6AC05</accession>
<evidence type="ECO:0000313" key="1">
    <source>
        <dbReference type="EMBL" id="MFD2932324.1"/>
    </source>
</evidence>
<dbReference type="RefSeq" id="WP_381496526.1">
    <property type="nucleotide sequence ID" value="NZ_JBHUOM010000001.1"/>
</dbReference>
<dbReference type="EMBL" id="JBHUOM010000001">
    <property type="protein sequence ID" value="MFD2932324.1"/>
    <property type="molecule type" value="Genomic_DNA"/>
</dbReference>
<evidence type="ECO:0000313" key="2">
    <source>
        <dbReference type="Proteomes" id="UP001597512"/>
    </source>
</evidence>
<dbReference type="Proteomes" id="UP001597512">
    <property type="component" value="Unassembled WGS sequence"/>
</dbReference>
<gene>
    <name evidence="1" type="ORF">ACFS25_00940</name>
</gene>
<organism evidence="1 2">
    <name type="scientific">Spirosoma flavum</name>
    <dbReference type="NCBI Taxonomy" id="2048557"/>
    <lineage>
        <taxon>Bacteria</taxon>
        <taxon>Pseudomonadati</taxon>
        <taxon>Bacteroidota</taxon>
        <taxon>Cytophagia</taxon>
        <taxon>Cytophagales</taxon>
        <taxon>Cytophagaceae</taxon>
        <taxon>Spirosoma</taxon>
    </lineage>
</organism>
<sequence>MMSRKSIKGIYSKPMDAFATQPVIENRKLPTMDNASSQNAQWPKLATPNQILMDDARDQPTTGRKGNQMAAFKAADEPSTNPVYADQVPKVTRKPANAGYIVLRMRVQNGVLSVVGSKRVDSQLVNNDSIVQGGLTYEAILENTRLTIGSVPDYGEQRSFPRPGEHEHHITVMPSFDFNLKMPSDKITMQDLPQLKVSLYRFKEHVPDLKLGVQPLNAQFDKEVRVVAELNGIELSQLKPDVRELVEKAFKKP</sequence>
<protein>
    <submittedName>
        <fullName evidence="1">Uncharacterized protein</fullName>
    </submittedName>
</protein>
<comment type="caution">
    <text evidence="1">The sequence shown here is derived from an EMBL/GenBank/DDBJ whole genome shotgun (WGS) entry which is preliminary data.</text>
</comment>